<dbReference type="GO" id="GO:0016491">
    <property type="term" value="F:oxidoreductase activity"/>
    <property type="evidence" value="ECO:0007669"/>
    <property type="project" value="InterPro"/>
</dbReference>
<keyword evidence="2" id="KW-1185">Reference proteome</keyword>
<evidence type="ECO:0000313" key="1">
    <source>
        <dbReference type="EMBL" id="KIX09653.1"/>
    </source>
</evidence>
<name>A0A0D2HG67_9EURO</name>
<protein>
    <recommendedName>
        <fullName evidence="3">Aldehyde dehydrogenase domain-containing protein</fullName>
    </recommendedName>
</protein>
<evidence type="ECO:0000313" key="2">
    <source>
        <dbReference type="Proteomes" id="UP000053617"/>
    </source>
</evidence>
<gene>
    <name evidence="1" type="ORF">Z518_00734</name>
</gene>
<dbReference type="Gene3D" id="3.40.605.10">
    <property type="entry name" value="Aldehyde Dehydrogenase, Chain A, domain 1"/>
    <property type="match status" value="1"/>
</dbReference>
<dbReference type="VEuPathDB" id="FungiDB:Z518_00734"/>
<dbReference type="SUPFAM" id="SSF53720">
    <property type="entry name" value="ALDH-like"/>
    <property type="match status" value="1"/>
</dbReference>
<dbReference type="OrthoDB" id="5840532at2759"/>
<organism evidence="1 2">
    <name type="scientific">Rhinocladiella mackenziei CBS 650.93</name>
    <dbReference type="NCBI Taxonomy" id="1442369"/>
    <lineage>
        <taxon>Eukaryota</taxon>
        <taxon>Fungi</taxon>
        <taxon>Dikarya</taxon>
        <taxon>Ascomycota</taxon>
        <taxon>Pezizomycotina</taxon>
        <taxon>Eurotiomycetes</taxon>
        <taxon>Chaetothyriomycetidae</taxon>
        <taxon>Chaetothyriales</taxon>
        <taxon>Herpotrichiellaceae</taxon>
        <taxon>Rhinocladiella</taxon>
    </lineage>
</organism>
<dbReference type="GeneID" id="25288805"/>
<dbReference type="EMBL" id="KN847475">
    <property type="protein sequence ID" value="KIX09653.1"/>
    <property type="molecule type" value="Genomic_DNA"/>
</dbReference>
<dbReference type="InterPro" id="IPR016162">
    <property type="entry name" value="Ald_DH_N"/>
</dbReference>
<proteinExistence type="predicted"/>
<dbReference type="AlphaFoldDB" id="A0A0D2HG67"/>
<dbReference type="RefSeq" id="XP_013276789.1">
    <property type="nucleotide sequence ID" value="XM_013421335.1"/>
</dbReference>
<evidence type="ECO:0008006" key="3">
    <source>
        <dbReference type="Google" id="ProtNLM"/>
    </source>
</evidence>
<reference evidence="1 2" key="1">
    <citation type="submission" date="2015-01" db="EMBL/GenBank/DDBJ databases">
        <title>The Genome Sequence of Rhinocladiella mackenzie CBS 650.93.</title>
        <authorList>
            <consortium name="The Broad Institute Genomics Platform"/>
            <person name="Cuomo C."/>
            <person name="de Hoog S."/>
            <person name="Gorbushina A."/>
            <person name="Stielow B."/>
            <person name="Teixiera M."/>
            <person name="Abouelleil A."/>
            <person name="Chapman S.B."/>
            <person name="Priest M."/>
            <person name="Young S.K."/>
            <person name="Wortman J."/>
            <person name="Nusbaum C."/>
            <person name="Birren B."/>
        </authorList>
    </citation>
    <scope>NUCLEOTIDE SEQUENCE [LARGE SCALE GENOMIC DNA]</scope>
    <source>
        <strain evidence="1 2">CBS 650.93</strain>
    </source>
</reference>
<dbReference type="Proteomes" id="UP000053617">
    <property type="component" value="Unassembled WGS sequence"/>
</dbReference>
<accession>A0A0D2HG67</accession>
<dbReference type="HOGENOM" id="CLU_1038802_0_0_1"/>
<sequence>MSPANVYATVNTAYIEGQVENVLERQKELSAMHHQVQKKQDLNSTPESSEQEVNLVLSTIKLLYDDLDLPDALAKEKLIKTGKRLPKRLVPLGPTLIVPTDCCPVSSTLTPLAGAVAAGSPAVILAPMSPVVRKVLAEIIHDSLDREAFRMDSHYGEKGTKLIEIDATHMRKSILSELRDLLLEGNEYVKGITLDRGERTLNARRELIELLRLSRYYPQTLSMQSLELRFKYLCRCQMPDPKLESSLDYKRARLTSLGDNGCLFSSKV</sequence>
<dbReference type="STRING" id="1442369.A0A0D2HG67"/>
<dbReference type="InterPro" id="IPR016161">
    <property type="entry name" value="Ald_DH/histidinol_DH"/>
</dbReference>